<evidence type="ECO:0000313" key="8">
    <source>
        <dbReference type="Proteomes" id="UP000291191"/>
    </source>
</evidence>
<dbReference type="EMBL" id="RCXO01000004">
    <property type="protein sequence ID" value="RYT81948.1"/>
    <property type="molecule type" value="Genomic_DNA"/>
</dbReference>
<evidence type="ECO:0000313" key="7">
    <source>
        <dbReference type="Proteomes" id="UP000286003"/>
    </source>
</evidence>
<dbReference type="RefSeq" id="WP_007665132.1">
    <property type="nucleotide sequence ID" value="NZ_CABMMK010000004.1"/>
</dbReference>
<dbReference type="EMBL" id="QRQM01000020">
    <property type="protein sequence ID" value="RHN04760.1"/>
    <property type="molecule type" value="Genomic_DNA"/>
</dbReference>
<keyword evidence="8" id="KW-1185">Reference proteome</keyword>
<evidence type="ECO:0000313" key="5">
    <source>
        <dbReference type="EMBL" id="RYT81948.1"/>
    </source>
</evidence>
<accession>A0A3E4KW81</accession>
<sequence length="411" mass="44255">MKKDLLKFPLKRVLLSTVILCSLSAIISSCGEEEGRISVNDAAPEKVTNVTTKAGPGEVTLSWTNPASSSFMYTKIEYTNAKGEKKYELISKERGSTATIKGFANTDVQSFSLFACSVRGNNSGAVDVSQAPDSPAFLEVVKTVTLAPVLGGVLVDYENNYNTTVVIALDFHAASDPNKAGSAKFQAPAKSKGPQLVMLTDANNEFLAGECIVNVSAEDEYENASEPKALKATPIPAMKIDRSNWTFPGYNENSSDGTIGYSSQEAIGEGNQDGLKNGRVTSMIDSSLKTYWHASWKTPSTSYPHWFILDMGKEITVASVELTRRQGDARGQKGQKIYTCTEAGAADPGNPNSWSWIDHGSFAFDPNNNAPQSFGLSTTPRARYIKVYFGTEHKGTGGQAMLADLNVYGAE</sequence>
<keyword evidence="1" id="KW-0732">Signal</keyword>
<dbReference type="InterPro" id="IPR013783">
    <property type="entry name" value="Ig-like_fold"/>
</dbReference>
<dbReference type="Proteomes" id="UP000284772">
    <property type="component" value="Unassembled WGS sequence"/>
</dbReference>
<dbReference type="AlphaFoldDB" id="A0A3E4KW81"/>
<evidence type="ECO:0000313" key="4">
    <source>
        <dbReference type="EMBL" id="RHN04760.1"/>
    </source>
</evidence>
<feature type="chain" id="PRO_5044592945" evidence="1">
    <location>
        <begin position="28"/>
        <end position="411"/>
    </location>
</feature>
<dbReference type="Pfam" id="PF00754">
    <property type="entry name" value="F5_F8_type_C"/>
    <property type="match status" value="1"/>
</dbReference>
<reference evidence="6 7" key="1">
    <citation type="submission" date="2018-08" db="EMBL/GenBank/DDBJ databases">
        <title>A genome reference for cultivated species of the human gut microbiota.</title>
        <authorList>
            <person name="Zou Y."/>
            <person name="Xue W."/>
            <person name="Luo G."/>
        </authorList>
    </citation>
    <scope>NUCLEOTIDE SEQUENCE [LARGE SCALE GENOMIC DNA]</scope>
    <source>
        <strain evidence="3 6">AF19-10AC</strain>
        <strain evidence="4 7">AF31-23</strain>
    </source>
</reference>
<dbReference type="Gene3D" id="2.60.120.260">
    <property type="entry name" value="Galactose-binding domain-like"/>
    <property type="match status" value="1"/>
</dbReference>
<organism evidence="5 8">
    <name type="scientific">Bacteroides intestinalis</name>
    <dbReference type="NCBI Taxonomy" id="329854"/>
    <lineage>
        <taxon>Bacteria</taxon>
        <taxon>Pseudomonadati</taxon>
        <taxon>Bacteroidota</taxon>
        <taxon>Bacteroidia</taxon>
        <taxon>Bacteroidales</taxon>
        <taxon>Bacteroidaceae</taxon>
        <taxon>Bacteroides</taxon>
    </lineage>
</organism>
<name>A0A3E4KW81_9BACE</name>
<gene>
    <name evidence="3" type="ORF">DWX27_07195</name>
    <name evidence="4" type="ORF">DWZ32_16620</name>
    <name evidence="5" type="ORF">EAJ06_05365</name>
</gene>
<evidence type="ECO:0000259" key="2">
    <source>
        <dbReference type="PROSITE" id="PS50022"/>
    </source>
</evidence>
<feature type="signal peptide" evidence="1">
    <location>
        <begin position="1"/>
        <end position="27"/>
    </location>
</feature>
<evidence type="ECO:0000256" key="1">
    <source>
        <dbReference type="SAM" id="SignalP"/>
    </source>
</evidence>
<dbReference type="Gene3D" id="2.60.40.10">
    <property type="entry name" value="Immunoglobulins"/>
    <property type="match status" value="1"/>
</dbReference>
<comment type="caution">
    <text evidence="5">The sequence shown here is derived from an EMBL/GenBank/DDBJ whole genome shotgun (WGS) entry which is preliminary data.</text>
</comment>
<evidence type="ECO:0000313" key="6">
    <source>
        <dbReference type="Proteomes" id="UP000284772"/>
    </source>
</evidence>
<dbReference type="InterPro" id="IPR008979">
    <property type="entry name" value="Galactose-bd-like_sf"/>
</dbReference>
<feature type="domain" description="F5/8 type C" evidence="2">
    <location>
        <begin position="254"/>
        <end position="410"/>
    </location>
</feature>
<evidence type="ECO:0000313" key="3">
    <source>
        <dbReference type="EMBL" id="RGT54014.1"/>
    </source>
</evidence>
<dbReference type="EMBL" id="QRWT01000005">
    <property type="protein sequence ID" value="RGT54014.1"/>
    <property type="molecule type" value="Genomic_DNA"/>
</dbReference>
<dbReference type="InterPro" id="IPR000421">
    <property type="entry name" value="FA58C"/>
</dbReference>
<dbReference type="InterPro" id="IPR032527">
    <property type="entry name" value="DUF4959"/>
</dbReference>
<protein>
    <submittedName>
        <fullName evidence="5">DUF4959 domain-containing protein</fullName>
    </submittedName>
</protein>
<dbReference type="GeneID" id="26160847"/>
<dbReference type="Proteomes" id="UP000291191">
    <property type="component" value="Unassembled WGS sequence"/>
</dbReference>
<dbReference type="SUPFAM" id="SSF49785">
    <property type="entry name" value="Galactose-binding domain-like"/>
    <property type="match status" value="1"/>
</dbReference>
<dbReference type="PROSITE" id="PS50022">
    <property type="entry name" value="FA58C_3"/>
    <property type="match status" value="1"/>
</dbReference>
<dbReference type="Proteomes" id="UP000286003">
    <property type="component" value="Unassembled WGS sequence"/>
</dbReference>
<dbReference type="OrthoDB" id="831253at2"/>
<reference evidence="5 8" key="2">
    <citation type="journal article" date="2019" name="Science, e1252229">
        <title>Invertible promoters mediate bacterial phase variation, antibiotic resistance, and host adaptation in the gut.</title>
        <authorList>
            <person name="Jiang X."/>
            <person name="Hall A.B."/>
            <person name="Arthur T.D."/>
            <person name="Plichta D.R."/>
            <person name="Covington C.T."/>
            <person name="Poyet M."/>
            <person name="Crothers J."/>
            <person name="Moses P.L."/>
            <person name="Tolonen A.C."/>
            <person name="Vlamakis H."/>
            <person name="Alm E.J."/>
            <person name="Xavier R.J."/>
        </authorList>
    </citation>
    <scope>NUCLEOTIDE SEQUENCE [LARGE SCALE GENOMIC DNA]</scope>
    <source>
        <strain evidence="8">bf_0095</strain>
        <strain evidence="5">Bf_0095</strain>
    </source>
</reference>
<dbReference type="Pfam" id="PF16323">
    <property type="entry name" value="DUF4959"/>
    <property type="match status" value="1"/>
</dbReference>
<proteinExistence type="predicted"/>
<dbReference type="PROSITE" id="PS51257">
    <property type="entry name" value="PROKAR_LIPOPROTEIN"/>
    <property type="match status" value="1"/>
</dbReference>